<dbReference type="NCBIfam" id="NF003280">
    <property type="entry name" value="PRK04270.1"/>
    <property type="match status" value="1"/>
</dbReference>
<dbReference type="InterPro" id="IPR012960">
    <property type="entry name" value="Dyskerin-like"/>
</dbReference>
<accession>A0A075GXT4</accession>
<dbReference type="InterPro" id="IPR032819">
    <property type="entry name" value="TruB_C"/>
</dbReference>
<dbReference type="PROSITE" id="PS50890">
    <property type="entry name" value="PUA"/>
    <property type="match status" value="1"/>
</dbReference>
<keyword evidence="1" id="KW-0413">Isomerase</keyword>
<dbReference type="Pfam" id="PF16198">
    <property type="entry name" value="TruB_C_2"/>
    <property type="match status" value="1"/>
</dbReference>
<dbReference type="SUPFAM" id="SSF55120">
    <property type="entry name" value="Pseudouridine synthase"/>
    <property type="match status" value="1"/>
</dbReference>
<dbReference type="GO" id="GO:0000495">
    <property type="term" value="P:box H/ACA sno(s)RNA 3'-end processing"/>
    <property type="evidence" value="ECO:0007669"/>
    <property type="project" value="TreeGrafter"/>
</dbReference>
<proteinExistence type="predicted"/>
<dbReference type="GO" id="GO:0003723">
    <property type="term" value="F:RNA binding"/>
    <property type="evidence" value="ECO:0007669"/>
    <property type="project" value="InterPro"/>
</dbReference>
<dbReference type="GO" id="GO:0031118">
    <property type="term" value="P:rRNA pseudouridine synthesis"/>
    <property type="evidence" value="ECO:0007669"/>
    <property type="project" value="TreeGrafter"/>
</dbReference>
<dbReference type="GO" id="GO:0031120">
    <property type="term" value="P:snRNA pseudouridine synthesis"/>
    <property type="evidence" value="ECO:0007669"/>
    <property type="project" value="TreeGrafter"/>
</dbReference>
<dbReference type="Pfam" id="PF08068">
    <property type="entry name" value="DKCLD"/>
    <property type="match status" value="1"/>
</dbReference>
<dbReference type="InterPro" id="IPR020103">
    <property type="entry name" value="PsdUridine_synth_cat_dom_sf"/>
</dbReference>
<sequence>MTSEIKILDADASSDSKFGCEPLMRDVEGRLAAGWLLIDKPAGPSSHQVSAWARDMLGLEKMGHGGTLDPFATGALTLLTGGAMRLTSRILKGGKQYIGVIRIPDETSDEALADAIANQTGRIHNVPPKESAVKIQVRQRTISSFDLLERDGRIALISVECEAGTYIRTMMRDLGLFLGGPVELLELRRSRTSDNMESESVTMHQLADAIHLWKEHDQPEAMLRLVQPIESLLDSLPRIVVKDGAAAAVAHGAPLARPGVVSVDLSANVGDEVLIVTMKGEAVAVATMRVAAESVESMKTGEIARSITVLMSTDTYPKRW</sequence>
<organism evidence="4">
    <name type="scientific">uncultured marine group II/III euryarchaeote KM3_31_G10</name>
    <dbReference type="NCBI Taxonomy" id="1456433"/>
    <lineage>
        <taxon>Archaea</taxon>
        <taxon>Methanobacteriati</taxon>
        <taxon>Methanobacteriota</taxon>
        <taxon>environmental samples</taxon>
    </lineage>
</organism>
<dbReference type="InterPro" id="IPR002478">
    <property type="entry name" value="PUA"/>
</dbReference>
<feature type="domain" description="PUA" evidence="2">
    <location>
        <begin position="237"/>
        <end position="311"/>
    </location>
</feature>
<dbReference type="InterPro" id="IPR004802">
    <property type="entry name" value="tRNA_PsdUridine_synth_B_fam"/>
</dbReference>
<evidence type="ECO:0000256" key="1">
    <source>
        <dbReference type="ARBA" id="ARBA00023235"/>
    </source>
</evidence>
<dbReference type="Gene3D" id="3.30.2350.10">
    <property type="entry name" value="Pseudouridine synthase"/>
    <property type="match status" value="1"/>
</dbReference>
<dbReference type="GO" id="GO:1990481">
    <property type="term" value="P:mRNA pseudouridine synthesis"/>
    <property type="evidence" value="ECO:0007669"/>
    <property type="project" value="TreeGrafter"/>
</dbReference>
<dbReference type="NCBIfam" id="TIGR00425">
    <property type="entry name" value="CBF5"/>
    <property type="match status" value="1"/>
</dbReference>
<evidence type="ECO:0000259" key="2">
    <source>
        <dbReference type="SMART" id="SM00359"/>
    </source>
</evidence>
<feature type="domain" description="Dyskerin-like" evidence="3">
    <location>
        <begin position="1"/>
        <end position="50"/>
    </location>
</feature>
<dbReference type="Pfam" id="PF01472">
    <property type="entry name" value="PUA"/>
    <property type="match status" value="1"/>
</dbReference>
<dbReference type="GO" id="GO:0009982">
    <property type="term" value="F:pseudouridine synthase activity"/>
    <property type="evidence" value="ECO:0007669"/>
    <property type="project" value="InterPro"/>
</dbReference>
<dbReference type="EMBL" id="KF900839">
    <property type="protein sequence ID" value="AIF08691.1"/>
    <property type="molecule type" value="Genomic_DNA"/>
</dbReference>
<name>A0A075GXT4_9EURY</name>
<dbReference type="SUPFAM" id="SSF88697">
    <property type="entry name" value="PUA domain-like"/>
    <property type="match status" value="1"/>
</dbReference>
<dbReference type="InterPro" id="IPR002501">
    <property type="entry name" value="PsdUridine_synth_N"/>
</dbReference>
<dbReference type="InterPro" id="IPR015947">
    <property type="entry name" value="PUA-like_sf"/>
</dbReference>
<evidence type="ECO:0000313" key="4">
    <source>
        <dbReference type="EMBL" id="AIF08691.1"/>
    </source>
</evidence>
<gene>
    <name evidence="4" type="primary">CBF5</name>
    <name evidence="4" type="synonym">DKC1</name>
    <name evidence="4" type="synonym">NOLA4</name>
</gene>
<dbReference type="Gene3D" id="2.30.130.10">
    <property type="entry name" value="PUA domain"/>
    <property type="match status" value="1"/>
</dbReference>
<evidence type="ECO:0000259" key="3">
    <source>
        <dbReference type="SMART" id="SM01136"/>
    </source>
</evidence>
<dbReference type="Pfam" id="PF01509">
    <property type="entry name" value="TruB_N"/>
    <property type="match status" value="1"/>
</dbReference>
<dbReference type="InterPro" id="IPR036974">
    <property type="entry name" value="PUA_sf"/>
</dbReference>
<dbReference type="PANTHER" id="PTHR23127">
    <property type="entry name" value="CENTROMERE/MICROTUBULE BINDING PROTEIN CBF5"/>
    <property type="match status" value="1"/>
</dbReference>
<dbReference type="SMART" id="SM01136">
    <property type="entry name" value="DKCLD"/>
    <property type="match status" value="1"/>
</dbReference>
<reference evidence="4" key="1">
    <citation type="journal article" date="2014" name="Genome Biol. Evol.">
        <title>Pangenome evidence for extensive interdomain horizontal transfer affecting lineage core and shell genes in uncultured planktonic thaumarchaeota and euryarchaeota.</title>
        <authorList>
            <person name="Deschamps P."/>
            <person name="Zivanovic Y."/>
            <person name="Moreira D."/>
            <person name="Rodriguez-Valera F."/>
            <person name="Lopez-Garcia P."/>
        </authorList>
    </citation>
    <scope>NUCLEOTIDE SEQUENCE</scope>
</reference>
<dbReference type="SMART" id="SM00359">
    <property type="entry name" value="PUA"/>
    <property type="match status" value="1"/>
</dbReference>
<dbReference type="PANTHER" id="PTHR23127:SF0">
    <property type="entry name" value="H_ACA RIBONUCLEOPROTEIN COMPLEX SUBUNIT DKC1"/>
    <property type="match status" value="1"/>
</dbReference>
<protein>
    <submittedName>
        <fullName evidence="4">Centromere/microtubule binding protein (DKC1, NOLA4, CBF5)</fullName>
    </submittedName>
</protein>
<dbReference type="AlphaFoldDB" id="A0A075GXT4"/>